<gene>
    <name evidence="1" type="ORF">EYF80_033323</name>
</gene>
<reference evidence="1 2" key="1">
    <citation type="submission" date="2019-03" db="EMBL/GenBank/DDBJ databases">
        <title>First draft genome of Liparis tanakae, snailfish: a comprehensive survey of snailfish specific genes.</title>
        <authorList>
            <person name="Kim W."/>
            <person name="Song I."/>
            <person name="Jeong J.-H."/>
            <person name="Kim D."/>
            <person name="Kim S."/>
            <person name="Ryu S."/>
            <person name="Song J.Y."/>
            <person name="Lee S.K."/>
        </authorList>
    </citation>
    <scope>NUCLEOTIDE SEQUENCE [LARGE SCALE GENOMIC DNA]</scope>
    <source>
        <tissue evidence="1">Muscle</tissue>
    </source>
</reference>
<dbReference type="EMBL" id="SRLO01000428">
    <property type="protein sequence ID" value="TNN56453.1"/>
    <property type="molecule type" value="Genomic_DNA"/>
</dbReference>
<accession>A0A4Z2GUM7</accession>
<evidence type="ECO:0000313" key="2">
    <source>
        <dbReference type="Proteomes" id="UP000314294"/>
    </source>
</evidence>
<organism evidence="1 2">
    <name type="scientific">Liparis tanakae</name>
    <name type="common">Tanaka's snailfish</name>
    <dbReference type="NCBI Taxonomy" id="230148"/>
    <lineage>
        <taxon>Eukaryota</taxon>
        <taxon>Metazoa</taxon>
        <taxon>Chordata</taxon>
        <taxon>Craniata</taxon>
        <taxon>Vertebrata</taxon>
        <taxon>Euteleostomi</taxon>
        <taxon>Actinopterygii</taxon>
        <taxon>Neopterygii</taxon>
        <taxon>Teleostei</taxon>
        <taxon>Neoteleostei</taxon>
        <taxon>Acanthomorphata</taxon>
        <taxon>Eupercaria</taxon>
        <taxon>Perciformes</taxon>
        <taxon>Cottioidei</taxon>
        <taxon>Cottales</taxon>
        <taxon>Liparidae</taxon>
        <taxon>Liparis</taxon>
    </lineage>
</organism>
<evidence type="ECO:0000313" key="1">
    <source>
        <dbReference type="EMBL" id="TNN56453.1"/>
    </source>
</evidence>
<dbReference type="AlphaFoldDB" id="A0A4Z2GUM7"/>
<proteinExistence type="predicted"/>
<sequence length="102" mass="11229">MAPLACGHSVGHFGSRLKPLRNYLRDLSFKFGAEIPPPASQTEMEEEVERNGCGCTVDQPEEVSTGMYNSMENILLKTSSSTSTRIHITWPAGDERIPVSCE</sequence>
<keyword evidence="2" id="KW-1185">Reference proteome</keyword>
<dbReference type="Proteomes" id="UP000314294">
    <property type="component" value="Unassembled WGS sequence"/>
</dbReference>
<protein>
    <submittedName>
        <fullName evidence="1">Uncharacterized protein</fullName>
    </submittedName>
</protein>
<name>A0A4Z2GUM7_9TELE</name>
<comment type="caution">
    <text evidence="1">The sequence shown here is derived from an EMBL/GenBank/DDBJ whole genome shotgun (WGS) entry which is preliminary data.</text>
</comment>